<evidence type="ECO:0000256" key="6">
    <source>
        <dbReference type="ARBA" id="ARBA00022670"/>
    </source>
</evidence>
<dbReference type="SUPFAM" id="SSF53474">
    <property type="entry name" value="alpha/beta-Hydrolases"/>
    <property type="match status" value="1"/>
</dbReference>
<evidence type="ECO:0000313" key="12">
    <source>
        <dbReference type="EMBL" id="MBJ8350038.1"/>
    </source>
</evidence>
<keyword evidence="5 9" id="KW-0031">Aminopeptidase</keyword>
<dbReference type="GO" id="GO:0006508">
    <property type="term" value="P:proteolysis"/>
    <property type="evidence" value="ECO:0007669"/>
    <property type="project" value="UniProtKB-KW"/>
</dbReference>
<comment type="function">
    <text evidence="2 9">Removes N-terminal dipeptides sequentially from polypeptides having unsubstituted N-termini provided that the penultimate residue is proline.</text>
</comment>
<dbReference type="Gene3D" id="3.40.50.1820">
    <property type="entry name" value="alpha/beta hydrolase"/>
    <property type="match status" value="1"/>
</dbReference>
<dbReference type="RefSeq" id="WP_199567951.1">
    <property type="nucleotide sequence ID" value="NZ_JAENBP010000005.1"/>
</dbReference>
<dbReference type="AlphaFoldDB" id="A0A934PAU8"/>
<protein>
    <recommendedName>
        <fullName evidence="9">Xaa-Pro dipeptidyl-peptidase</fullName>
        <ecNumber evidence="9">3.4.14.11</ecNumber>
    </recommendedName>
    <alternativeName>
        <fullName evidence="9">X-Pro dipeptidyl-peptidase</fullName>
    </alternativeName>
    <alternativeName>
        <fullName evidence="9">X-prolyl-dipeptidyl aminopeptidase</fullName>
        <shortName evidence="9">X-PDAP</shortName>
    </alternativeName>
</protein>
<dbReference type="SUPFAM" id="SSF81761">
    <property type="entry name" value="X-Prolyl dipeptidyl aminopeptidase PepX, N-terminal domain"/>
    <property type="match status" value="1"/>
</dbReference>
<dbReference type="GO" id="GO:0008239">
    <property type="term" value="F:dipeptidyl-peptidase activity"/>
    <property type="evidence" value="ECO:0007669"/>
    <property type="project" value="UniProtKB-UniRule"/>
</dbReference>
<dbReference type="GO" id="GO:0008236">
    <property type="term" value="F:serine-type peptidase activity"/>
    <property type="evidence" value="ECO:0007669"/>
    <property type="project" value="UniProtKB-KW"/>
</dbReference>
<dbReference type="Gene3D" id="2.60.120.260">
    <property type="entry name" value="Galactose-binding domain-like"/>
    <property type="match status" value="1"/>
</dbReference>
<evidence type="ECO:0000256" key="1">
    <source>
        <dbReference type="ARBA" id="ARBA00000123"/>
    </source>
</evidence>
<dbReference type="Pfam" id="PF09168">
    <property type="entry name" value="PepX_N"/>
    <property type="match status" value="1"/>
</dbReference>
<dbReference type="SMART" id="SM00940">
    <property type="entry name" value="PepX_N"/>
    <property type="match status" value="1"/>
</dbReference>
<dbReference type="InterPro" id="IPR013736">
    <property type="entry name" value="Xaa-Pro_dipept_C"/>
</dbReference>
<proteinExistence type="inferred from homology"/>
<keyword evidence="8 9" id="KW-0720">Serine protease</keyword>
<sequence>MKYNQYSYIKRNKEQQLAELQVLGFDLSDHQSNKEKMAHFIKKTLLHYSDKDFALSRLIADKETDLLTFLKADTPLTAEIFYTISLQLLGFIPNVDFDDTKTFIKTIDFPITYNEENVIDNLYHLLNTRGKNGMTLIDHLISQGLIKSTNDYLFFNGKSLPTFDTTQLIREIVYVEAPVDTDQDGQLDLIKTTIIRPKTTHLLPTIMMQSPYHQGINDPASNKKLYKMEGDLSVKDPHSISVTNEEITLKETTPSPLEEGNAEESFSFTKTYSLNDYLLARGFANIYVSGVGTLDSTGLMTSGDYQQIASFKAVVNWLNGRANAYTSHRRDKQVKASWANGLVATTGISYLGTLSTGLATTGVDGLKVIIAEAGISSWYDYYRENGLVCSPGGYPGEDLDVLTELTYSRNLVAGDYLKNNEHYQKFLKEQSQALDRESGDYNQFWHNRNYVNHADKVTAEVVYTHGLQDWNVKPRHVYNILNALPEQVKKHVFLHHGAHVYMNNWQSIDFRESMNALLSQKLLGHDNGYTLPSVIWQNNQEAQSWETLETFGSEKKESMPLGDKEAIVQNHYDDDTFRRYSKQFRNFKSDLFDNKANEIVVDITLEKDLHINGEITLNLKVKSSTNKGLLSAQVLDFGKAKRLGDNPRIIDGKSIDNGIDFARDHLMELPFAESPYRVITKGVLNLQNRTNLLTVESVTPEEWMTFSFKLQPTIYRLKKGDSIRVILYTTDFEHTIRDNSDYSLSVDLAESTMTVPIV</sequence>
<dbReference type="Proteomes" id="UP000644875">
    <property type="component" value="Unassembled WGS sequence"/>
</dbReference>
<evidence type="ECO:0000259" key="10">
    <source>
        <dbReference type="SMART" id="SM00939"/>
    </source>
</evidence>
<evidence type="ECO:0000256" key="9">
    <source>
        <dbReference type="HAMAP-Rule" id="MF_00698"/>
    </source>
</evidence>
<evidence type="ECO:0000256" key="2">
    <source>
        <dbReference type="ARBA" id="ARBA00003997"/>
    </source>
</evidence>
<keyword evidence="9" id="KW-0963">Cytoplasm</keyword>
<dbReference type="Gene3D" id="1.10.246.70">
    <property type="match status" value="1"/>
</dbReference>
<dbReference type="InterPro" id="IPR000383">
    <property type="entry name" value="Xaa-Pro-like_dom"/>
</dbReference>
<keyword evidence="6 9" id="KW-0645">Protease</keyword>
<evidence type="ECO:0000256" key="7">
    <source>
        <dbReference type="ARBA" id="ARBA00022801"/>
    </source>
</evidence>
<dbReference type="SUPFAM" id="SSF49785">
    <property type="entry name" value="Galactose-binding domain-like"/>
    <property type="match status" value="1"/>
</dbReference>
<dbReference type="InterPro" id="IPR008252">
    <property type="entry name" value="Pept_S15_Xpro"/>
</dbReference>
<evidence type="ECO:0000256" key="4">
    <source>
        <dbReference type="ARBA" id="ARBA00011738"/>
    </source>
</evidence>
<comment type="similarity">
    <text evidence="3 9">Belongs to the peptidase S15 family.</text>
</comment>
<comment type="subunit">
    <text evidence="4 9">Homodimer.</text>
</comment>
<evidence type="ECO:0000259" key="11">
    <source>
        <dbReference type="SMART" id="SM00940"/>
    </source>
</evidence>
<dbReference type="HAMAP" id="MF_00698">
    <property type="entry name" value="Aminopeptidase_S15"/>
    <property type="match status" value="1"/>
</dbReference>
<evidence type="ECO:0000313" key="13">
    <source>
        <dbReference type="Proteomes" id="UP000644875"/>
    </source>
</evidence>
<dbReference type="SMART" id="SM00939">
    <property type="entry name" value="PepX_C"/>
    <property type="match status" value="1"/>
</dbReference>
<dbReference type="EMBL" id="JAENBP010000005">
    <property type="protein sequence ID" value="MBJ8350038.1"/>
    <property type="molecule type" value="Genomic_DNA"/>
</dbReference>
<evidence type="ECO:0000256" key="8">
    <source>
        <dbReference type="ARBA" id="ARBA00022825"/>
    </source>
</evidence>
<dbReference type="InterPro" id="IPR008979">
    <property type="entry name" value="Galactose-bd-like_sf"/>
</dbReference>
<feature type="domain" description="X-Prolyl dipeptidyl aminopeptidase PepX N-terminal" evidence="11">
    <location>
        <begin position="1"/>
        <end position="145"/>
    </location>
</feature>
<keyword evidence="13" id="KW-1185">Reference proteome</keyword>
<dbReference type="GO" id="GO:0004177">
    <property type="term" value="F:aminopeptidase activity"/>
    <property type="evidence" value="ECO:0007669"/>
    <property type="project" value="UniProtKB-KW"/>
</dbReference>
<dbReference type="InterPro" id="IPR036313">
    <property type="entry name" value="PepX_N_dom_sf"/>
</dbReference>
<comment type="subcellular location">
    <subcellularLocation>
        <location evidence="9">Cytoplasm</location>
    </subcellularLocation>
</comment>
<dbReference type="Pfam" id="PF08530">
    <property type="entry name" value="PepX_C"/>
    <property type="match status" value="1"/>
</dbReference>
<feature type="active site" description="Charge relay system" evidence="9">
    <location>
        <position position="469"/>
    </location>
</feature>
<dbReference type="InterPro" id="IPR015251">
    <property type="entry name" value="PepX_N_dom"/>
</dbReference>
<organism evidence="12 13">
    <name type="scientific">Streptococcus zalophi</name>
    <dbReference type="NCBI Taxonomy" id="640031"/>
    <lineage>
        <taxon>Bacteria</taxon>
        <taxon>Bacillati</taxon>
        <taxon>Bacillota</taxon>
        <taxon>Bacilli</taxon>
        <taxon>Lactobacillales</taxon>
        <taxon>Streptococcaceae</taxon>
        <taxon>Streptococcus</taxon>
    </lineage>
</organism>
<dbReference type="EC" id="3.4.14.11" evidence="9"/>
<accession>A0A934PAU8</accession>
<evidence type="ECO:0000256" key="5">
    <source>
        <dbReference type="ARBA" id="ARBA00022438"/>
    </source>
</evidence>
<dbReference type="GO" id="GO:0005737">
    <property type="term" value="C:cytoplasm"/>
    <property type="evidence" value="ECO:0007669"/>
    <property type="project" value="UniProtKB-SubCell"/>
</dbReference>
<gene>
    <name evidence="9" type="primary">pepX</name>
    <name evidence="12" type="ORF">JHK64_05260</name>
</gene>
<evidence type="ECO:0000256" key="3">
    <source>
        <dbReference type="ARBA" id="ARBA00010819"/>
    </source>
</evidence>
<comment type="caution">
    <text evidence="12">The sequence shown here is derived from an EMBL/GenBank/DDBJ whole genome shotgun (WGS) entry which is preliminary data.</text>
</comment>
<name>A0A934PAU8_9STRE</name>
<feature type="active site" description="Charge relay system" evidence="9">
    <location>
        <position position="499"/>
    </location>
</feature>
<comment type="catalytic activity">
    <reaction evidence="1 9">
        <text>Hydrolyzes Xaa-Pro-|- bonds to release unblocked, N-terminal dipeptides from substrates including Ala-Pro-|-p-nitroanilide and (sequentially) Tyr-Pro-|-Phe-Pro-|-Gly-Pro-|-Ile.</text>
        <dbReference type="EC" id="3.4.14.11"/>
    </reaction>
</comment>
<dbReference type="PRINTS" id="PR00923">
    <property type="entry name" value="LACTOPTASE"/>
</dbReference>
<feature type="domain" description="Xaa-Pro dipeptidyl-peptidase C-terminal" evidence="10">
    <location>
        <begin position="515"/>
        <end position="754"/>
    </location>
</feature>
<reference evidence="12 13" key="1">
    <citation type="journal article" date="2021" name="Int. J. Syst. Evol. Microbiol.">
        <title>Streptococcus vicugnae sp. nov., isolated from faeces of alpacas (Vicugna pacos) and cattle (Bos taurus), Streptococcus zalophi sp. nov., and Streptococcus pacificus sp. nov., isolated from respiratory tract of California sea lions (Zalophus californianus).</title>
        <authorList>
            <person name="Volokhov D.V."/>
            <person name="Zagorodnyaya T.A."/>
            <person name="Shen Z."/>
            <person name="Blom J."/>
            <person name="Furtak V.A."/>
            <person name="Eisenberg T."/>
            <person name="Fan P."/>
            <person name="Jeong K.C."/>
            <person name="Gao Y."/>
            <person name="Zhang S."/>
            <person name="Amselle M."/>
        </authorList>
    </citation>
    <scope>NUCLEOTIDE SEQUENCE [LARGE SCALE GENOMIC DNA]</scope>
    <source>
        <strain evidence="13">CSL7508-lung</strain>
    </source>
</reference>
<keyword evidence="7 9" id="KW-0378">Hydrolase</keyword>
<dbReference type="InterPro" id="IPR029058">
    <property type="entry name" value="AB_hydrolase_fold"/>
</dbReference>
<dbReference type="Pfam" id="PF02129">
    <property type="entry name" value="Peptidase_S15"/>
    <property type="match status" value="1"/>
</dbReference>
<feature type="active site" description="Charge relay system" evidence="9">
    <location>
        <position position="349"/>
    </location>
</feature>
<dbReference type="NCBIfam" id="NF003783">
    <property type="entry name" value="PRK05371.1-4"/>
    <property type="match status" value="1"/>
</dbReference>